<dbReference type="OrthoDB" id="10320498at2759"/>
<protein>
    <submittedName>
        <fullName evidence="1">Uncharacterized protein</fullName>
    </submittedName>
</protein>
<keyword evidence="2" id="KW-1185">Reference proteome</keyword>
<dbReference type="RefSeq" id="XP_028866464.1">
    <property type="nucleotide sequence ID" value="XM_029010631.1"/>
</dbReference>
<name>A0A2H6KB53_9APIC</name>
<dbReference type="VEuPathDB" id="PiroplasmaDB:BOVATA_017140"/>
<dbReference type="Proteomes" id="UP000236319">
    <property type="component" value="Unassembled WGS sequence"/>
</dbReference>
<dbReference type="EMBL" id="BDSA01000002">
    <property type="protein sequence ID" value="GBE60221.1"/>
    <property type="molecule type" value="Genomic_DNA"/>
</dbReference>
<evidence type="ECO:0000313" key="2">
    <source>
        <dbReference type="Proteomes" id="UP000236319"/>
    </source>
</evidence>
<comment type="caution">
    <text evidence="1">The sequence shown here is derived from an EMBL/GenBank/DDBJ whole genome shotgun (WGS) entry which is preliminary data.</text>
</comment>
<sequence>MVYTSLTAIPRNLKEAIDWLVALKGKDGERNLAAMGTAVHKFLADKPVGFTELPALEKVKLISKGFLRRQMVKDPPFVKDLLGKFNGPIHKEYYKYLSFVYDIEESEYENVVQTRDVKPETIATNLGEVVHAAEKLLDDIKNPDHYESVYSSGATWAKSCAEDPEACAVVLVGIAPMLYAGLRFLRDTCVDAILEDKRSMGENSLGSVLEALGYNEQLRRPKMGSSDIRTGLSGVNKQVLDTLYDLAGFWAFY</sequence>
<proteinExistence type="predicted"/>
<dbReference type="GeneID" id="39873991"/>
<organism evidence="1 2">
    <name type="scientific">Babesia ovata</name>
    <dbReference type="NCBI Taxonomy" id="189622"/>
    <lineage>
        <taxon>Eukaryota</taxon>
        <taxon>Sar</taxon>
        <taxon>Alveolata</taxon>
        <taxon>Apicomplexa</taxon>
        <taxon>Aconoidasida</taxon>
        <taxon>Piroplasmida</taxon>
        <taxon>Babesiidae</taxon>
        <taxon>Babesia</taxon>
    </lineage>
</organism>
<accession>A0A2H6KB53</accession>
<dbReference type="AlphaFoldDB" id="A0A2H6KB53"/>
<gene>
    <name evidence="1" type="ORF">BOVATA_017140</name>
</gene>
<reference evidence="1 2" key="1">
    <citation type="journal article" date="2017" name="BMC Genomics">
        <title>Whole-genome assembly of Babesia ovata and comparative genomics between closely related pathogens.</title>
        <authorList>
            <person name="Yamagishi J."/>
            <person name="Asada M."/>
            <person name="Hakimi H."/>
            <person name="Tanaka T.Q."/>
            <person name="Sugimoto C."/>
            <person name="Kawazu S."/>
        </authorList>
    </citation>
    <scope>NUCLEOTIDE SEQUENCE [LARGE SCALE GENOMIC DNA]</scope>
    <source>
        <strain evidence="1 2">Miyake</strain>
    </source>
</reference>
<evidence type="ECO:0000313" key="1">
    <source>
        <dbReference type="EMBL" id="GBE60221.1"/>
    </source>
</evidence>